<accession>A8FZ78</accession>
<proteinExistence type="predicted"/>
<dbReference type="eggNOG" id="COG0251">
    <property type="taxonomic scope" value="Bacteria"/>
</dbReference>
<dbReference type="Pfam" id="PF01042">
    <property type="entry name" value="Ribonuc_L-PSP"/>
    <property type="match status" value="1"/>
</dbReference>
<dbReference type="AlphaFoldDB" id="A8FZ78"/>
<dbReference type="RefSeq" id="WP_012143881.1">
    <property type="nucleotide sequence ID" value="NC_009831.1"/>
</dbReference>
<evidence type="ECO:0000313" key="1">
    <source>
        <dbReference type="EMBL" id="ABV38151.1"/>
    </source>
</evidence>
<name>A8FZ78_SHESH</name>
<dbReference type="InterPro" id="IPR006175">
    <property type="entry name" value="YjgF/YER057c/UK114"/>
</dbReference>
<dbReference type="STRING" id="425104.Ssed_3547"/>
<evidence type="ECO:0000313" key="2">
    <source>
        <dbReference type="Proteomes" id="UP000002015"/>
    </source>
</evidence>
<dbReference type="OrthoDB" id="9803101at2"/>
<sequence>MSRTQIPSSSPYAGMIGFSRAVRIGNTLAIGGTAPLDKEGKIVGANDPAAQAQQCLNTITHTLEAAGASLDDVIRTRIMLTDIKDWHKVAEIHGKYFKHIYPSYLKMLVSELP</sequence>
<dbReference type="Proteomes" id="UP000002015">
    <property type="component" value="Chromosome"/>
</dbReference>
<dbReference type="PANTHER" id="PTHR43857:SF1">
    <property type="entry name" value="YJGH FAMILY PROTEIN"/>
    <property type="match status" value="1"/>
</dbReference>
<gene>
    <name evidence="1" type="ordered locus">Ssed_3547</name>
</gene>
<organism evidence="1 2">
    <name type="scientific">Shewanella sediminis (strain HAW-EB3)</name>
    <dbReference type="NCBI Taxonomy" id="425104"/>
    <lineage>
        <taxon>Bacteria</taxon>
        <taxon>Pseudomonadati</taxon>
        <taxon>Pseudomonadota</taxon>
        <taxon>Gammaproteobacteria</taxon>
        <taxon>Alteromonadales</taxon>
        <taxon>Shewanellaceae</taxon>
        <taxon>Shewanella</taxon>
    </lineage>
</organism>
<dbReference type="KEGG" id="sse:Ssed_3547"/>
<dbReference type="HOGENOM" id="CLU_100715_5_1_6"/>
<dbReference type="PANTHER" id="PTHR43857">
    <property type="entry name" value="BLR7761 PROTEIN"/>
    <property type="match status" value="1"/>
</dbReference>
<dbReference type="EMBL" id="CP000821">
    <property type="protein sequence ID" value="ABV38151.1"/>
    <property type="molecule type" value="Genomic_DNA"/>
</dbReference>
<dbReference type="SUPFAM" id="SSF55298">
    <property type="entry name" value="YjgF-like"/>
    <property type="match status" value="1"/>
</dbReference>
<dbReference type="InterPro" id="IPR035959">
    <property type="entry name" value="RutC-like_sf"/>
</dbReference>
<dbReference type="Gene3D" id="3.30.1330.40">
    <property type="entry name" value="RutC-like"/>
    <property type="match status" value="1"/>
</dbReference>
<reference evidence="1 2" key="1">
    <citation type="submission" date="2007-08" db="EMBL/GenBank/DDBJ databases">
        <title>Complete sequence of Shewanella sediminis HAW-EB3.</title>
        <authorList>
            <consortium name="US DOE Joint Genome Institute"/>
            <person name="Copeland A."/>
            <person name="Lucas S."/>
            <person name="Lapidus A."/>
            <person name="Barry K."/>
            <person name="Glavina del Rio T."/>
            <person name="Dalin E."/>
            <person name="Tice H."/>
            <person name="Pitluck S."/>
            <person name="Chertkov O."/>
            <person name="Brettin T."/>
            <person name="Bruce D."/>
            <person name="Detter J.C."/>
            <person name="Han C."/>
            <person name="Schmutz J."/>
            <person name="Larimer F."/>
            <person name="Land M."/>
            <person name="Hauser L."/>
            <person name="Kyrpides N."/>
            <person name="Kim E."/>
            <person name="Zhao J.-S."/>
            <person name="Richardson P."/>
        </authorList>
    </citation>
    <scope>NUCLEOTIDE SEQUENCE [LARGE SCALE GENOMIC DNA]</scope>
    <source>
        <strain evidence="1 2">HAW-EB3</strain>
    </source>
</reference>
<keyword evidence="2" id="KW-1185">Reference proteome</keyword>
<protein>
    <submittedName>
        <fullName evidence="1">Uncharacterized protein</fullName>
    </submittedName>
</protein>